<feature type="domain" description="BZIP" evidence="9">
    <location>
        <begin position="65"/>
        <end position="128"/>
    </location>
</feature>
<comment type="similarity">
    <text evidence="2">Belongs to the bZIP family. Maf subfamily.</text>
</comment>
<feature type="coiled-coil region" evidence="8">
    <location>
        <begin position="97"/>
        <end position="131"/>
    </location>
</feature>
<keyword evidence="5" id="KW-0238">DNA-binding</keyword>
<evidence type="ECO:0000313" key="11">
    <source>
        <dbReference type="Proteomes" id="UP000075880"/>
    </source>
</evidence>
<evidence type="ECO:0000256" key="5">
    <source>
        <dbReference type="ARBA" id="ARBA00023125"/>
    </source>
</evidence>
<dbReference type="EnsemblMetazoa" id="ENSAATROPT017188">
    <property type="protein sequence ID" value="ENSAATROPP015167"/>
    <property type="gene ID" value="ENSAATROPG014059"/>
</dbReference>
<protein>
    <recommendedName>
        <fullName evidence="9">BZIP domain-containing protein</fullName>
    </recommendedName>
</protein>
<evidence type="ECO:0000256" key="3">
    <source>
        <dbReference type="ARBA" id="ARBA00022491"/>
    </source>
</evidence>
<evidence type="ECO:0000259" key="9">
    <source>
        <dbReference type="PROSITE" id="PS50217"/>
    </source>
</evidence>
<dbReference type="FunFam" id="1.20.5.170:FF:000011">
    <property type="entry name" value="Transcription factor MafG, putative"/>
    <property type="match status" value="1"/>
</dbReference>
<dbReference type="GO" id="GO:0005634">
    <property type="term" value="C:nucleus"/>
    <property type="evidence" value="ECO:0007669"/>
    <property type="project" value="UniProtKB-SubCell"/>
</dbReference>
<dbReference type="Gene3D" id="1.20.5.170">
    <property type="match status" value="1"/>
</dbReference>
<dbReference type="InterPro" id="IPR046347">
    <property type="entry name" value="bZIP_sf"/>
</dbReference>
<evidence type="ECO:0000256" key="1">
    <source>
        <dbReference type="ARBA" id="ARBA00004123"/>
    </source>
</evidence>
<keyword evidence="7" id="KW-0539">Nucleus</keyword>
<evidence type="ECO:0000313" key="10">
    <source>
        <dbReference type="EnsemblMetazoa" id="ENSAATROPP015167"/>
    </source>
</evidence>
<dbReference type="SUPFAM" id="SSF57959">
    <property type="entry name" value="Leucine zipper domain"/>
    <property type="match status" value="1"/>
</dbReference>
<keyword evidence="3" id="KW-0678">Repressor</keyword>
<evidence type="ECO:0000256" key="4">
    <source>
        <dbReference type="ARBA" id="ARBA00023015"/>
    </source>
</evidence>
<keyword evidence="8" id="KW-0175">Coiled coil</keyword>
<evidence type="ECO:0000256" key="8">
    <source>
        <dbReference type="SAM" id="Coils"/>
    </source>
</evidence>
<dbReference type="InterPro" id="IPR024874">
    <property type="entry name" value="Transcription_factor_Maf_fam"/>
</dbReference>
<sequence length="153" mass="18861">CWRGSWRWRGRRRWRRRRRRRRWVPASPSPYHGGPDLINDDLLMTLSVRELNKRLHGCPRDQVVRLKQKRRTLKNRGYAQNCRSKRLQQRHDLELTNRHLHHEMQQMKVELAKIKQERDELIQTLQMRQREQSLLPLQPSHNRWLTQSRAILT</sequence>
<evidence type="ECO:0000256" key="7">
    <source>
        <dbReference type="ARBA" id="ARBA00023242"/>
    </source>
</evidence>
<comment type="subcellular location">
    <subcellularLocation>
        <location evidence="1">Nucleus</location>
    </subcellularLocation>
</comment>
<dbReference type="InterPro" id="IPR004827">
    <property type="entry name" value="bZIP"/>
</dbReference>
<keyword evidence="11" id="KW-1185">Reference proteome</keyword>
<organism evidence="10 11">
    <name type="scientific">Anopheles atroparvus</name>
    <name type="common">European mosquito</name>
    <dbReference type="NCBI Taxonomy" id="41427"/>
    <lineage>
        <taxon>Eukaryota</taxon>
        <taxon>Metazoa</taxon>
        <taxon>Ecdysozoa</taxon>
        <taxon>Arthropoda</taxon>
        <taxon>Hexapoda</taxon>
        <taxon>Insecta</taxon>
        <taxon>Pterygota</taxon>
        <taxon>Neoptera</taxon>
        <taxon>Endopterygota</taxon>
        <taxon>Diptera</taxon>
        <taxon>Nematocera</taxon>
        <taxon>Culicoidea</taxon>
        <taxon>Culicidae</taxon>
        <taxon>Anophelinae</taxon>
        <taxon>Anopheles</taxon>
    </lineage>
</organism>
<dbReference type="Pfam" id="PF03131">
    <property type="entry name" value="bZIP_Maf"/>
    <property type="match status" value="1"/>
</dbReference>
<dbReference type="CDD" id="cd14718">
    <property type="entry name" value="bZIP_Maf_large"/>
    <property type="match status" value="1"/>
</dbReference>
<dbReference type="InterPro" id="IPR008917">
    <property type="entry name" value="TF_DNA-bd_sf"/>
</dbReference>
<dbReference type="GO" id="GO:0000981">
    <property type="term" value="F:DNA-binding transcription factor activity, RNA polymerase II-specific"/>
    <property type="evidence" value="ECO:0007669"/>
    <property type="project" value="TreeGrafter"/>
</dbReference>
<dbReference type="PROSITE" id="PS50217">
    <property type="entry name" value="BZIP"/>
    <property type="match status" value="1"/>
</dbReference>
<keyword evidence="4" id="KW-0805">Transcription regulation</keyword>
<dbReference type="PANTHER" id="PTHR10129">
    <property type="entry name" value="TRANSCRIPTION FACTOR MAF"/>
    <property type="match status" value="1"/>
</dbReference>
<dbReference type="PANTHER" id="PTHR10129:SF44">
    <property type="entry name" value="TRAFFIC JAM, ISOFORM C"/>
    <property type="match status" value="1"/>
</dbReference>
<dbReference type="SUPFAM" id="SSF47454">
    <property type="entry name" value="A DNA-binding domain in eukaryotic transcription factors"/>
    <property type="match status" value="1"/>
</dbReference>
<dbReference type="AlphaFoldDB" id="A0AAG5DUS3"/>
<dbReference type="Proteomes" id="UP000075880">
    <property type="component" value="Unassembled WGS sequence"/>
</dbReference>
<reference evidence="10" key="1">
    <citation type="submission" date="2024-04" db="UniProtKB">
        <authorList>
            <consortium name="EnsemblMetazoa"/>
        </authorList>
    </citation>
    <scope>IDENTIFICATION</scope>
    <source>
        <strain evidence="10">EBRO</strain>
    </source>
</reference>
<dbReference type="InterPro" id="IPR004826">
    <property type="entry name" value="bZIP_Maf"/>
</dbReference>
<evidence type="ECO:0000256" key="6">
    <source>
        <dbReference type="ARBA" id="ARBA00023163"/>
    </source>
</evidence>
<evidence type="ECO:0000256" key="2">
    <source>
        <dbReference type="ARBA" id="ARBA00008500"/>
    </source>
</evidence>
<accession>A0AAG5DUS3</accession>
<proteinExistence type="inferred from homology"/>
<name>A0AAG5DUS3_ANOAO</name>
<dbReference type="SMART" id="SM00338">
    <property type="entry name" value="BRLZ"/>
    <property type="match status" value="1"/>
</dbReference>
<dbReference type="GO" id="GO:0000978">
    <property type="term" value="F:RNA polymerase II cis-regulatory region sequence-specific DNA binding"/>
    <property type="evidence" value="ECO:0007669"/>
    <property type="project" value="TreeGrafter"/>
</dbReference>
<keyword evidence="6" id="KW-0804">Transcription</keyword>